<evidence type="ECO:0000259" key="2">
    <source>
        <dbReference type="Pfam" id="PF04773"/>
    </source>
</evidence>
<reference evidence="3 4" key="1">
    <citation type="submission" date="2018-06" db="EMBL/GenBank/DDBJ databases">
        <title>Genomic Encyclopedia of Archaeal and Bacterial Type Strains, Phase II (KMG-II): from individual species to whole genera.</title>
        <authorList>
            <person name="Goeker M."/>
        </authorList>
    </citation>
    <scope>NUCLEOTIDE SEQUENCE [LARGE SCALE GENOMIC DNA]</scope>
    <source>
        <strain evidence="3 4">DSM 21851</strain>
    </source>
</reference>
<dbReference type="InterPro" id="IPR012373">
    <property type="entry name" value="Ferrdict_sens_TM"/>
</dbReference>
<keyword evidence="1" id="KW-0472">Membrane</keyword>
<evidence type="ECO:0000313" key="4">
    <source>
        <dbReference type="Proteomes" id="UP000248790"/>
    </source>
</evidence>
<dbReference type="OrthoDB" id="1523489at2"/>
<dbReference type="EMBL" id="QLMC01000001">
    <property type="protein sequence ID" value="RAK02014.1"/>
    <property type="molecule type" value="Genomic_DNA"/>
</dbReference>
<dbReference type="GO" id="GO:0016989">
    <property type="term" value="F:sigma factor antagonist activity"/>
    <property type="evidence" value="ECO:0007669"/>
    <property type="project" value="TreeGrafter"/>
</dbReference>
<keyword evidence="4" id="KW-1185">Reference proteome</keyword>
<proteinExistence type="predicted"/>
<gene>
    <name evidence="3" type="ORF">LX87_00128</name>
</gene>
<name>A0A327X7G2_LARAB</name>
<accession>A0A327X7G2</accession>
<feature type="domain" description="FecR protein" evidence="2">
    <location>
        <begin position="118"/>
        <end position="209"/>
    </location>
</feature>
<dbReference type="PANTHER" id="PTHR30273">
    <property type="entry name" value="PERIPLASMIC SIGNAL SENSOR AND SIGMA FACTOR ACTIVATOR FECR-RELATED"/>
    <property type="match status" value="1"/>
</dbReference>
<dbReference type="InterPro" id="IPR006860">
    <property type="entry name" value="FecR"/>
</dbReference>
<dbReference type="PANTHER" id="PTHR30273:SF2">
    <property type="entry name" value="PROTEIN FECR"/>
    <property type="match status" value="1"/>
</dbReference>
<evidence type="ECO:0000256" key="1">
    <source>
        <dbReference type="SAM" id="Phobius"/>
    </source>
</evidence>
<dbReference type="Proteomes" id="UP000248790">
    <property type="component" value="Unassembled WGS sequence"/>
</dbReference>
<evidence type="ECO:0000313" key="3">
    <source>
        <dbReference type="EMBL" id="RAK02014.1"/>
    </source>
</evidence>
<keyword evidence="1" id="KW-0812">Transmembrane</keyword>
<sequence>MEDLLVKYVRNECNPEEKQWVISWLQNPDNEAYLRGLMRRQWNNPCVTAVDSPDWQRMWAGISEQTKHLPDEPEPPLYRTVWQRVIRIIIWVMCIITLGFSVRLLRQAQLPADAIYQAGDKPYKRVPLPDKSTVILKKNSSVRVSSDWSGPNRQIWLNGEAVVLVAKQPLSFRLQIHTGNHVVTETEEGRVYVNRKEESTQVIVEQGKANFILQDEGLLGKIKAYELKQGEMAEYNEKSTQLIRRHSNLSAYSFWPKAN</sequence>
<comment type="caution">
    <text evidence="3">The sequence shown here is derived from an EMBL/GenBank/DDBJ whole genome shotgun (WGS) entry which is preliminary data.</text>
</comment>
<organism evidence="3 4">
    <name type="scientific">Larkinella arboricola</name>
    <dbReference type="NCBI Taxonomy" id="643671"/>
    <lineage>
        <taxon>Bacteria</taxon>
        <taxon>Pseudomonadati</taxon>
        <taxon>Bacteroidota</taxon>
        <taxon>Cytophagia</taxon>
        <taxon>Cytophagales</taxon>
        <taxon>Spirosomataceae</taxon>
        <taxon>Larkinella</taxon>
    </lineage>
</organism>
<keyword evidence="1" id="KW-1133">Transmembrane helix</keyword>
<protein>
    <submittedName>
        <fullName evidence="3">FecR family protein</fullName>
    </submittedName>
</protein>
<dbReference type="Gene3D" id="2.60.120.1440">
    <property type="match status" value="1"/>
</dbReference>
<dbReference type="AlphaFoldDB" id="A0A327X7G2"/>
<dbReference type="Pfam" id="PF04773">
    <property type="entry name" value="FecR"/>
    <property type="match status" value="1"/>
</dbReference>
<feature type="transmembrane region" description="Helical" evidence="1">
    <location>
        <begin position="85"/>
        <end position="105"/>
    </location>
</feature>